<evidence type="ECO:0000256" key="2">
    <source>
        <dbReference type="ARBA" id="ARBA00004987"/>
    </source>
</evidence>
<proteinExistence type="inferred from homology"/>
<dbReference type="GO" id="GO:0009251">
    <property type="term" value="P:glucan catabolic process"/>
    <property type="evidence" value="ECO:0007669"/>
    <property type="project" value="TreeGrafter"/>
</dbReference>
<feature type="region of interest" description="Disordered" evidence="10">
    <location>
        <begin position="917"/>
        <end position="951"/>
    </location>
</feature>
<dbReference type="InterPro" id="IPR013783">
    <property type="entry name" value="Ig-like_fold"/>
</dbReference>
<gene>
    <name evidence="12" type="ORF">B7463_g11144</name>
</gene>
<dbReference type="InterPro" id="IPR036962">
    <property type="entry name" value="Glyco_hydro_3_N_sf"/>
</dbReference>
<evidence type="ECO:0000256" key="4">
    <source>
        <dbReference type="ARBA" id="ARBA00012744"/>
    </source>
</evidence>
<dbReference type="Pfam" id="PF19343">
    <property type="entry name" value="HAM1_N"/>
    <property type="match status" value="2"/>
</dbReference>
<comment type="pathway">
    <text evidence="2">Glycan metabolism; cellulose degradation.</text>
</comment>
<evidence type="ECO:0000256" key="1">
    <source>
        <dbReference type="ARBA" id="ARBA00000448"/>
    </source>
</evidence>
<evidence type="ECO:0000259" key="11">
    <source>
        <dbReference type="SMART" id="SM01217"/>
    </source>
</evidence>
<evidence type="ECO:0000256" key="5">
    <source>
        <dbReference type="ARBA" id="ARBA00022801"/>
    </source>
</evidence>
<dbReference type="OrthoDB" id="2123594at2759"/>
<dbReference type="Gene3D" id="3.20.20.300">
    <property type="entry name" value="Glycoside hydrolase, family 3, N-terminal domain"/>
    <property type="match status" value="1"/>
</dbReference>
<name>A0A3E2GVP6_SCYLI</name>
<keyword evidence="8" id="KW-0326">Glycosidase</keyword>
<dbReference type="Gene3D" id="3.15.10.10">
    <property type="entry name" value="Bactericidal permeability-increasing protein, domain 1"/>
    <property type="match status" value="1"/>
</dbReference>
<organism evidence="12 13">
    <name type="scientific">Scytalidium lignicola</name>
    <name type="common">Hyphomycete</name>
    <dbReference type="NCBI Taxonomy" id="5539"/>
    <lineage>
        <taxon>Eukaryota</taxon>
        <taxon>Fungi</taxon>
        <taxon>Dikarya</taxon>
        <taxon>Ascomycota</taxon>
        <taxon>Pezizomycotina</taxon>
        <taxon>Leotiomycetes</taxon>
        <taxon>Leotiomycetes incertae sedis</taxon>
        <taxon>Scytalidium</taxon>
    </lineage>
</organism>
<evidence type="ECO:0000256" key="6">
    <source>
        <dbReference type="ARBA" id="ARBA00023180"/>
    </source>
</evidence>
<comment type="similarity">
    <text evidence="3">Belongs to the glycosyl hydrolase 3 family.</text>
</comment>
<dbReference type="InterPro" id="IPR002772">
    <property type="entry name" value="Glyco_hydro_3_C"/>
</dbReference>
<sequence length="1470" mass="164316">MSSSATTPYTFQHALEAIKGGEPIVQAGQKLLSELTEAERLSLLDGDTPFWEGMHDMFCDRYNRVPYIMGSIPRLGIPGVRFADGPRGIVMNESTAFPVSMARGATWDTSLERRVGDAIGLEAKAQGANYFGGICVNLPRHPAWGRIQETYGEDPLLLGEFGLALTESVQKHVMACVKHYALNSMENARFRVDVELDEDVLHEVYLPHFKKIVEGGVASVMSSYNSVNGEWAGQNNHLLNEILRDQWGFDGFVLSDFVFGLRDAALSVKNGLDIEAPFSQQRNMHLKDALASGELAWSDVDRACLRILHKELEFEVKTEASQPAPSVIFSKEHRALAREVSQRSMVLLKNDKVDGNPLLPLHAPKLSKIAIVGRLANSSNTGDKGSSQVFSPHVVTPFEGLKAVLPNVEIILDDSDSVERAQELASKVDLVICIVGYNDKDEGEYLVDALEDNPPLLKVFPPAKTAKEKEALAIIQGNSTKGKSEGSLEVGAGGDRKSLRLREQDEKLIDAVAARNPRTVVSIITAGAVIMEAWKDKVPAIIMSWYSGSDGGPALADVLFGQVDASGRLPFSIPKDEAHLPFFDREATKIRYDRWLGQHLLDKLNVQAAFPLGFGLSYTTFSTANLRVDEADIHKEKDEMLVRFSVSNTGSRGGRYIAQIYGLPGLDNFPSRVLLGFTPVDLDAGQSKDVAVSVSLRPLQRWVNGTFKLPGKDVGIELASFAGDSSALNMSSCFGFRKSRTEEREPLLPQYRDDTTMQGELHQNLHTYQMLRAFSRGFMPSNEQTIANLRTFLAADILNPENQDLSDSGRALVHYLKTWLNQFIELLQHKNEHDQIQDFIWYLTHAKVSVDYEDIAQRAAKSKSKADAAVGTVHTIKTMKSSLLLTNSDFRIFLSDLSKIGREVFKDTAFTLSEVSQEAGRRLGPSKEDQGTLKESGAEEQTPPSVQNLGNEVSEVSKVIAESGAKVAEEAEHSFADRVSSDEKATLLHRLKEAVTNLRKRTDYSDSVSTLSLLLKRYAITYSHIVENTMETVEDDVNSNPETERAVRNFWTFLKSFGVQKEWQELERRFKKIMEHGKSDPQFDELIRQTGNALQDMFTDPGFFDHAEERFQDLRTQSHQLTSNSSLREDIDGLLAQLQSTFHSVLQDQDIAKLIQTSTRIAKILSPTHQYTNGELITDSINVFVPLLVQAIQYIPIPRLEIATPEIDLLLENLILEPGTTVNHTSFLPYRLRVETRNDLEIRKARFRTTSSTQSLVTIKIDGLSIRANEIGYWLRTHSSFLRLIDEGIASFQLDERGVDIHIDVEIGKEKLEKILSLRSVKVHIHKLNYTLRKSKFAFCAWLFKPLIRPIIRKAMEIQIAHVLADGLHAANRELLFARERLRATRISNPDDLWTFLKAVGTRLVPEQDPDLYTRVGIAQSGKGAFKGRYAPGSLVKLWNEEAALAPDRIRENEQDGWRNTIFDVHGSEA</sequence>
<dbReference type="InterPro" id="IPR036881">
    <property type="entry name" value="Glyco_hydro_3_C_sf"/>
</dbReference>
<dbReference type="PANTHER" id="PTHR42715">
    <property type="entry name" value="BETA-GLUCOSIDASE"/>
    <property type="match status" value="1"/>
</dbReference>
<feature type="non-terminal residue" evidence="12">
    <location>
        <position position="1470"/>
    </location>
</feature>
<keyword evidence="9" id="KW-0624">Polysaccharide degradation</keyword>
<dbReference type="EC" id="3.2.1.21" evidence="4"/>
<feature type="non-terminal residue" evidence="12">
    <location>
        <position position="1"/>
    </location>
</feature>
<evidence type="ECO:0000313" key="13">
    <source>
        <dbReference type="Proteomes" id="UP000258309"/>
    </source>
</evidence>
<protein>
    <recommendedName>
        <fullName evidence="4">beta-glucosidase</fullName>
        <ecNumber evidence="4">3.2.1.21</ecNumber>
    </recommendedName>
</protein>
<dbReference type="InterPro" id="IPR045967">
    <property type="entry name" value="HAM1-like_N"/>
</dbReference>
<dbReference type="SUPFAM" id="SSF55394">
    <property type="entry name" value="Bactericidal permeability-increasing protein, BPI"/>
    <property type="match status" value="1"/>
</dbReference>
<evidence type="ECO:0000256" key="9">
    <source>
        <dbReference type="ARBA" id="ARBA00023326"/>
    </source>
</evidence>
<accession>A0A3E2GVP6</accession>
<dbReference type="InterPro" id="IPR026891">
    <property type="entry name" value="Fn3-like"/>
</dbReference>
<dbReference type="InterPro" id="IPR017943">
    <property type="entry name" value="Bactericidal_perm-incr_a/b_dom"/>
</dbReference>
<comment type="catalytic activity">
    <reaction evidence="1">
        <text>Hydrolysis of terminal, non-reducing beta-D-glucosyl residues with release of beta-D-glucose.</text>
        <dbReference type="EC" id="3.2.1.21"/>
    </reaction>
</comment>
<dbReference type="Pfam" id="PF00933">
    <property type="entry name" value="Glyco_hydro_3"/>
    <property type="match status" value="1"/>
</dbReference>
<dbReference type="Pfam" id="PF01915">
    <property type="entry name" value="Glyco_hydro_3_C"/>
    <property type="match status" value="1"/>
</dbReference>
<evidence type="ECO:0000313" key="12">
    <source>
        <dbReference type="EMBL" id="RFU25189.1"/>
    </source>
</evidence>
<keyword evidence="7" id="KW-0119">Carbohydrate metabolism</keyword>
<dbReference type="GO" id="GO:0008422">
    <property type="term" value="F:beta-glucosidase activity"/>
    <property type="evidence" value="ECO:0007669"/>
    <property type="project" value="UniProtKB-EC"/>
</dbReference>
<feature type="domain" description="Fibronectin type III-like" evidence="11">
    <location>
        <begin position="656"/>
        <end position="722"/>
    </location>
</feature>
<comment type="caution">
    <text evidence="12">The sequence shown here is derived from an EMBL/GenBank/DDBJ whole genome shotgun (WGS) entry which is preliminary data.</text>
</comment>
<dbReference type="EMBL" id="NCSJ02000354">
    <property type="protein sequence ID" value="RFU25189.1"/>
    <property type="molecule type" value="Genomic_DNA"/>
</dbReference>
<dbReference type="InterPro" id="IPR001764">
    <property type="entry name" value="Glyco_hydro_3_N"/>
</dbReference>
<evidence type="ECO:0000256" key="3">
    <source>
        <dbReference type="ARBA" id="ARBA00005336"/>
    </source>
</evidence>
<dbReference type="SUPFAM" id="SSF52279">
    <property type="entry name" value="Beta-D-glucan exohydrolase, C-terminal domain"/>
    <property type="match status" value="1"/>
</dbReference>
<evidence type="ECO:0000256" key="7">
    <source>
        <dbReference type="ARBA" id="ARBA00023277"/>
    </source>
</evidence>
<keyword evidence="13" id="KW-1185">Reference proteome</keyword>
<evidence type="ECO:0000256" key="8">
    <source>
        <dbReference type="ARBA" id="ARBA00023295"/>
    </source>
</evidence>
<dbReference type="Proteomes" id="UP000258309">
    <property type="component" value="Unassembled WGS sequence"/>
</dbReference>
<evidence type="ECO:0000256" key="10">
    <source>
        <dbReference type="SAM" id="MobiDB-lite"/>
    </source>
</evidence>
<feature type="compositionally biased region" description="Basic and acidic residues" evidence="10">
    <location>
        <begin position="919"/>
        <end position="932"/>
    </location>
</feature>
<dbReference type="SUPFAM" id="SSF51445">
    <property type="entry name" value="(Trans)glycosidases"/>
    <property type="match status" value="1"/>
</dbReference>
<dbReference type="InterPro" id="IPR050288">
    <property type="entry name" value="Cellulose_deg_GH3"/>
</dbReference>
<feature type="compositionally biased region" description="Polar residues" evidence="10">
    <location>
        <begin position="942"/>
        <end position="951"/>
    </location>
</feature>
<dbReference type="STRING" id="5539.A0A3E2GVP6"/>
<dbReference type="PANTHER" id="PTHR42715:SF3">
    <property type="entry name" value="BETA-GLUCOSIDASE B-RELATED"/>
    <property type="match status" value="1"/>
</dbReference>
<reference evidence="12 13" key="1">
    <citation type="submission" date="2018-05" db="EMBL/GenBank/DDBJ databases">
        <title>Draft genome sequence of Scytalidium lignicola DSM 105466, a ubiquitous saprotrophic fungus.</title>
        <authorList>
            <person name="Buettner E."/>
            <person name="Gebauer A.M."/>
            <person name="Hofrichter M."/>
            <person name="Liers C."/>
            <person name="Kellner H."/>
        </authorList>
    </citation>
    <scope>NUCLEOTIDE SEQUENCE [LARGE SCALE GENOMIC DNA]</scope>
    <source>
        <strain evidence="12 13">DSM 105466</strain>
    </source>
</reference>
<dbReference type="GO" id="GO:0008289">
    <property type="term" value="F:lipid binding"/>
    <property type="evidence" value="ECO:0007669"/>
    <property type="project" value="InterPro"/>
</dbReference>
<dbReference type="PRINTS" id="PR00133">
    <property type="entry name" value="GLHYDRLASE3"/>
</dbReference>
<dbReference type="InterPro" id="IPR017853">
    <property type="entry name" value="GH"/>
</dbReference>
<dbReference type="SMART" id="SM01217">
    <property type="entry name" value="Fn3_like"/>
    <property type="match status" value="1"/>
</dbReference>
<dbReference type="Gene3D" id="2.60.40.10">
    <property type="entry name" value="Immunoglobulins"/>
    <property type="match status" value="1"/>
</dbReference>
<keyword evidence="5" id="KW-0378">Hydrolase</keyword>
<dbReference type="Gene3D" id="3.40.50.1700">
    <property type="entry name" value="Glycoside hydrolase family 3 C-terminal domain"/>
    <property type="match status" value="1"/>
</dbReference>
<keyword evidence="6" id="KW-0325">Glycoprotein</keyword>